<keyword evidence="3" id="KW-1185">Reference proteome</keyword>
<dbReference type="Proteomes" id="UP001430953">
    <property type="component" value="Unassembled WGS sequence"/>
</dbReference>
<protein>
    <submittedName>
        <fullName evidence="2">Uncharacterized protein</fullName>
    </submittedName>
</protein>
<evidence type="ECO:0000313" key="2">
    <source>
        <dbReference type="EMBL" id="KAL0129756.1"/>
    </source>
</evidence>
<sequence length="129" mass="15147">MRAHARLFTNKAYDLYVMNVNVLYFKLSLPPTSGNLSKSVSLSRPLLSLNRGATLNTAVPAWRRQTSRKIDDEKGGTRRTRNSTENRETASSAKIMDFRVIDFPRETHRLKRNRYTRRFRNSNYFYNVQ</sequence>
<comment type="caution">
    <text evidence="2">The sequence shown here is derived from an EMBL/GenBank/DDBJ whole genome shotgun (WGS) entry which is preliminary data.</text>
</comment>
<evidence type="ECO:0000256" key="1">
    <source>
        <dbReference type="SAM" id="MobiDB-lite"/>
    </source>
</evidence>
<reference evidence="2 3" key="1">
    <citation type="submission" date="2023-03" db="EMBL/GenBank/DDBJ databases">
        <title>High recombination rates correlate with genetic variation in Cardiocondyla obscurior ants.</title>
        <authorList>
            <person name="Errbii M."/>
        </authorList>
    </citation>
    <scope>NUCLEOTIDE SEQUENCE [LARGE SCALE GENOMIC DNA]</scope>
    <source>
        <strain evidence="2">Alpha-2009</strain>
        <tissue evidence="2">Whole body</tissue>
    </source>
</reference>
<accession>A0AAW2GR83</accession>
<dbReference type="AlphaFoldDB" id="A0AAW2GR83"/>
<proteinExistence type="predicted"/>
<gene>
    <name evidence="2" type="ORF">PUN28_001782</name>
</gene>
<organism evidence="2 3">
    <name type="scientific">Cardiocondyla obscurior</name>
    <dbReference type="NCBI Taxonomy" id="286306"/>
    <lineage>
        <taxon>Eukaryota</taxon>
        <taxon>Metazoa</taxon>
        <taxon>Ecdysozoa</taxon>
        <taxon>Arthropoda</taxon>
        <taxon>Hexapoda</taxon>
        <taxon>Insecta</taxon>
        <taxon>Pterygota</taxon>
        <taxon>Neoptera</taxon>
        <taxon>Endopterygota</taxon>
        <taxon>Hymenoptera</taxon>
        <taxon>Apocrita</taxon>
        <taxon>Aculeata</taxon>
        <taxon>Formicoidea</taxon>
        <taxon>Formicidae</taxon>
        <taxon>Myrmicinae</taxon>
        <taxon>Cardiocondyla</taxon>
    </lineage>
</organism>
<feature type="compositionally biased region" description="Basic and acidic residues" evidence="1">
    <location>
        <begin position="68"/>
        <end position="88"/>
    </location>
</feature>
<evidence type="ECO:0000313" key="3">
    <source>
        <dbReference type="Proteomes" id="UP001430953"/>
    </source>
</evidence>
<dbReference type="EMBL" id="JADYXP020000002">
    <property type="protein sequence ID" value="KAL0129756.1"/>
    <property type="molecule type" value="Genomic_DNA"/>
</dbReference>
<name>A0AAW2GR83_9HYME</name>
<feature type="region of interest" description="Disordered" evidence="1">
    <location>
        <begin position="64"/>
        <end position="90"/>
    </location>
</feature>